<accession>A0A1M4XQL7</accession>
<dbReference type="RefSeq" id="WP_073272349.1">
    <property type="nucleotide sequence ID" value="NZ_FQVA01000001.1"/>
</dbReference>
<evidence type="ECO:0000259" key="1">
    <source>
        <dbReference type="Pfam" id="PF13439"/>
    </source>
</evidence>
<evidence type="ECO:0000313" key="2">
    <source>
        <dbReference type="EMBL" id="SHE95656.1"/>
    </source>
</evidence>
<gene>
    <name evidence="2" type="ORF">SAMN04487965_1032</name>
</gene>
<dbReference type="GO" id="GO:0016757">
    <property type="term" value="F:glycosyltransferase activity"/>
    <property type="evidence" value="ECO:0007669"/>
    <property type="project" value="UniProtKB-ARBA"/>
</dbReference>
<keyword evidence="2" id="KW-0808">Transferase</keyword>
<sequence length="382" mass="42869">MSEDKLLGISVLQVSAYFPRHGGGIEVVAGEIAKRCGRVIENFAWIAGGCEDEIPDVDAFTGVRLVPVRSIGIFERLLRLPVPIWGVRGVLTLWAEVKRADVVHVHDFLYLPSLLSIFFARILHKPVLLTQHIGDIPYNSRVSRFCIWLLNRLLGRLVMQSVSQVSFISAHVRELFSGFVKFDNPPALITNGVDHRVYRPGPQTNVDGFCKILFVGRFVEKKGVELLRNSLSLPGTKWRFVGHGPLSPVFWPECEGKDVEVFDNVRGKDVVDFYHWADLLVLPSVGEGFPLVVQEALACGVPVLVSRDVYDTFPEVDIRCVFSVNISASGKTDTLRERILSLIELNKLRVTASRGAVALSQRWSWDNSARSYIECYRKLVDI</sequence>
<dbReference type="OrthoDB" id="9055506at2"/>
<dbReference type="AlphaFoldDB" id="A0A1M4XQL7"/>
<dbReference type="EMBL" id="FQVA01000001">
    <property type="protein sequence ID" value="SHE95656.1"/>
    <property type="molecule type" value="Genomic_DNA"/>
</dbReference>
<name>A0A1M4XQL7_9GAMM</name>
<dbReference type="SUPFAM" id="SSF53756">
    <property type="entry name" value="UDP-Glycosyltransferase/glycogen phosphorylase"/>
    <property type="match status" value="1"/>
</dbReference>
<dbReference type="PANTHER" id="PTHR45947">
    <property type="entry name" value="SULFOQUINOVOSYL TRANSFERASE SQD2"/>
    <property type="match status" value="1"/>
</dbReference>
<dbReference type="STRING" id="494016.SAMN04487965_1032"/>
<dbReference type="Gene3D" id="3.40.50.2000">
    <property type="entry name" value="Glycogen Phosphorylase B"/>
    <property type="match status" value="2"/>
</dbReference>
<dbReference type="Proteomes" id="UP000184170">
    <property type="component" value="Unassembled WGS sequence"/>
</dbReference>
<dbReference type="InterPro" id="IPR050194">
    <property type="entry name" value="Glycosyltransferase_grp1"/>
</dbReference>
<dbReference type="InterPro" id="IPR028098">
    <property type="entry name" value="Glyco_trans_4-like_N"/>
</dbReference>
<dbReference type="CDD" id="cd03801">
    <property type="entry name" value="GT4_PimA-like"/>
    <property type="match status" value="1"/>
</dbReference>
<dbReference type="Pfam" id="PF13692">
    <property type="entry name" value="Glyco_trans_1_4"/>
    <property type="match status" value="1"/>
</dbReference>
<dbReference type="PANTHER" id="PTHR45947:SF3">
    <property type="entry name" value="SULFOQUINOVOSYL TRANSFERASE SQD2"/>
    <property type="match status" value="1"/>
</dbReference>
<evidence type="ECO:0000313" key="3">
    <source>
        <dbReference type="Proteomes" id="UP000184170"/>
    </source>
</evidence>
<protein>
    <submittedName>
        <fullName evidence="2">Glycosyltransferase involved in cell wall bisynthesis</fullName>
    </submittedName>
</protein>
<feature type="domain" description="Glycosyltransferase subfamily 4-like N-terminal" evidence="1">
    <location>
        <begin position="23"/>
        <end position="195"/>
    </location>
</feature>
<dbReference type="Pfam" id="PF13439">
    <property type="entry name" value="Glyco_transf_4"/>
    <property type="match status" value="1"/>
</dbReference>
<keyword evidence="3" id="KW-1185">Reference proteome</keyword>
<reference evidence="3" key="1">
    <citation type="submission" date="2016-11" db="EMBL/GenBank/DDBJ databases">
        <authorList>
            <person name="Varghese N."/>
            <person name="Submissions S."/>
        </authorList>
    </citation>
    <scope>NUCLEOTIDE SEQUENCE [LARGE SCALE GENOMIC DNA]</scope>
    <source>
        <strain evidence="3">CGMCC 1.7063</strain>
    </source>
</reference>
<proteinExistence type="predicted"/>
<organism evidence="2 3">
    <name type="scientific">Microbulbifer donghaiensis</name>
    <dbReference type="NCBI Taxonomy" id="494016"/>
    <lineage>
        <taxon>Bacteria</taxon>
        <taxon>Pseudomonadati</taxon>
        <taxon>Pseudomonadota</taxon>
        <taxon>Gammaproteobacteria</taxon>
        <taxon>Cellvibrionales</taxon>
        <taxon>Microbulbiferaceae</taxon>
        <taxon>Microbulbifer</taxon>
    </lineage>
</organism>